<dbReference type="PANTHER" id="PTHR11808">
    <property type="entry name" value="TRANS-SULFURATION ENZYME FAMILY MEMBER"/>
    <property type="match status" value="1"/>
</dbReference>
<dbReference type="EC" id="2.5.1.48" evidence="5"/>
<evidence type="ECO:0000256" key="3">
    <source>
        <dbReference type="PIRSR" id="PIRSR001434-2"/>
    </source>
</evidence>
<dbReference type="AlphaFoldDB" id="I3XBV8"/>
<evidence type="ECO:0000256" key="4">
    <source>
        <dbReference type="RuleBase" id="RU362118"/>
    </source>
</evidence>
<sequence length="384" mass="40852">MAKIALETLCAQADHHADPISGDVVPALHASTTFARNAKGELPAGLRYSRYGNPTVLQAEALLAKIDGAKEARLFGSGLAATAAVIGTLREGEHIVAPRIMYHGAQDLIRKIADEHGADATFFDQADASALAAALRPETSMVWIESPVNPTWDVIDIKAAADAAHKVGALLLLDATVTPAVTTRALDLGVDIVFQSASKYLNGHSDVLGGCLSTNTIDERWANIIRHRNLEGGVIGAMEAWLLIRGLRTLPLRYRAASANALAIAKHFEKHDLIERVLYPGLESHPGHAVARKQMTNGFSGMMSILVKGDADFARSVTRNLCVFLGGASLGGVESLVEHRASVEGPNSVVPGNLIRFSVGIEHADDLIQDIEQALHKAKAESGK</sequence>
<dbReference type="GO" id="GO:0030170">
    <property type="term" value="F:pyridoxal phosphate binding"/>
    <property type="evidence" value="ECO:0007669"/>
    <property type="project" value="InterPro"/>
</dbReference>
<dbReference type="STRING" id="1185652.USDA257_c48290"/>
<dbReference type="GO" id="GO:0005737">
    <property type="term" value="C:cytoplasm"/>
    <property type="evidence" value="ECO:0007669"/>
    <property type="project" value="TreeGrafter"/>
</dbReference>
<dbReference type="InterPro" id="IPR015422">
    <property type="entry name" value="PyrdxlP-dep_Trfase_small"/>
</dbReference>
<organism evidence="5 6">
    <name type="scientific">Sinorhizobium fredii (strain USDA 257)</name>
    <dbReference type="NCBI Taxonomy" id="1185652"/>
    <lineage>
        <taxon>Bacteria</taxon>
        <taxon>Pseudomonadati</taxon>
        <taxon>Pseudomonadota</taxon>
        <taxon>Alphaproteobacteria</taxon>
        <taxon>Hyphomicrobiales</taxon>
        <taxon>Rhizobiaceae</taxon>
        <taxon>Sinorhizobium/Ensifer group</taxon>
        <taxon>Sinorhizobium</taxon>
    </lineage>
</organism>
<dbReference type="Pfam" id="PF01053">
    <property type="entry name" value="Cys_Met_Meta_PP"/>
    <property type="match status" value="1"/>
</dbReference>
<name>I3XBV8_SINF2</name>
<evidence type="ECO:0000313" key="5">
    <source>
        <dbReference type="EMBL" id="AFL53364.1"/>
    </source>
</evidence>
<dbReference type="GO" id="GO:0016846">
    <property type="term" value="F:carbon-sulfur lyase activity"/>
    <property type="evidence" value="ECO:0007669"/>
    <property type="project" value="TreeGrafter"/>
</dbReference>
<dbReference type="Proteomes" id="UP000006180">
    <property type="component" value="Chromosome"/>
</dbReference>
<dbReference type="EMBL" id="CP003563">
    <property type="protein sequence ID" value="AFL53364.1"/>
    <property type="molecule type" value="Genomic_DNA"/>
</dbReference>
<keyword evidence="5" id="KW-0808">Transferase</keyword>
<dbReference type="Gene3D" id="3.90.1150.10">
    <property type="entry name" value="Aspartate Aminotransferase, domain 1"/>
    <property type="match status" value="1"/>
</dbReference>
<dbReference type="HOGENOM" id="CLU_018986_2_2_5"/>
<dbReference type="KEGG" id="sfd:USDA257_c48290"/>
<dbReference type="Gene3D" id="3.40.640.10">
    <property type="entry name" value="Type I PLP-dependent aspartate aminotransferase-like (Major domain)"/>
    <property type="match status" value="1"/>
</dbReference>
<dbReference type="FunFam" id="3.40.640.10:FF:000046">
    <property type="entry name" value="Cystathionine gamma-lyase"/>
    <property type="match status" value="1"/>
</dbReference>
<protein>
    <submittedName>
        <fullName evidence="5">Cystathionine gamma-synthase MetB</fullName>
        <ecNumber evidence="5">2.5.1.48</ecNumber>
    </submittedName>
</protein>
<dbReference type="GO" id="GO:0019346">
    <property type="term" value="P:transsulfuration"/>
    <property type="evidence" value="ECO:0007669"/>
    <property type="project" value="InterPro"/>
</dbReference>
<keyword evidence="2 3" id="KW-0663">Pyridoxal phosphate</keyword>
<dbReference type="RefSeq" id="WP_014765487.1">
    <property type="nucleotide sequence ID" value="NC_018000.1"/>
</dbReference>
<reference evidence="5 6" key="1">
    <citation type="journal article" date="2012" name="J. Bacteriol.">
        <title>Complete genome sequence of the broad-host-range strain Sinorhizobium fredii USDA257.</title>
        <authorList>
            <person name="Schuldes J."/>
            <person name="Rodriguez Orbegoso M."/>
            <person name="Schmeisser C."/>
            <person name="Krishnan H.B."/>
            <person name="Daniel R."/>
            <person name="Streit W.R."/>
        </authorList>
    </citation>
    <scope>NUCLEOTIDE SEQUENCE [LARGE SCALE GENOMIC DNA]</scope>
    <source>
        <strain evidence="5 6">USDA 257</strain>
    </source>
</reference>
<feature type="modified residue" description="N6-(pyridoxal phosphate)lysine" evidence="3">
    <location>
        <position position="199"/>
    </location>
</feature>
<dbReference type="InterPro" id="IPR015421">
    <property type="entry name" value="PyrdxlP-dep_Trfase_major"/>
</dbReference>
<gene>
    <name evidence="5" type="primary">metB</name>
    <name evidence="5" type="ORF">USDA257_c48290</name>
</gene>
<dbReference type="GO" id="GO:0003962">
    <property type="term" value="F:cystathionine gamma-synthase activity"/>
    <property type="evidence" value="ECO:0007669"/>
    <property type="project" value="UniProtKB-EC"/>
</dbReference>
<accession>I3XBV8</accession>
<evidence type="ECO:0000313" key="6">
    <source>
        <dbReference type="Proteomes" id="UP000006180"/>
    </source>
</evidence>
<dbReference type="InterPro" id="IPR000277">
    <property type="entry name" value="Cys/Met-Metab_PyrdxlP-dep_enz"/>
</dbReference>
<proteinExistence type="inferred from homology"/>
<evidence type="ECO:0000256" key="2">
    <source>
        <dbReference type="ARBA" id="ARBA00022898"/>
    </source>
</evidence>
<dbReference type="InterPro" id="IPR015424">
    <property type="entry name" value="PyrdxlP-dep_Trfase"/>
</dbReference>
<comment type="cofactor">
    <cofactor evidence="1 4">
        <name>pyridoxal 5'-phosphate</name>
        <dbReference type="ChEBI" id="CHEBI:597326"/>
    </cofactor>
</comment>
<dbReference type="PANTHER" id="PTHR11808:SF35">
    <property type="entry name" value="CYSTATHIONINE GAMMA-SYNTHASE (AFU_ORTHOLOGUE AFUA_7G01590)"/>
    <property type="match status" value="1"/>
</dbReference>
<comment type="similarity">
    <text evidence="4">Belongs to the trans-sulfuration enzymes family.</text>
</comment>
<evidence type="ECO:0000256" key="1">
    <source>
        <dbReference type="ARBA" id="ARBA00001933"/>
    </source>
</evidence>
<dbReference type="SUPFAM" id="SSF53383">
    <property type="entry name" value="PLP-dependent transferases"/>
    <property type="match status" value="1"/>
</dbReference>
<dbReference type="PATRIC" id="fig|1185652.3.peg.5008"/>
<dbReference type="PIRSF" id="PIRSF001434">
    <property type="entry name" value="CGS"/>
    <property type="match status" value="1"/>
</dbReference>
<dbReference type="eggNOG" id="COG0626">
    <property type="taxonomic scope" value="Bacteria"/>
</dbReference>